<dbReference type="OrthoDB" id="1933107at2759"/>
<comment type="subcellular location">
    <subcellularLocation>
        <location evidence="2">Cytoplasm</location>
    </subcellularLocation>
    <subcellularLocation>
        <location evidence="1">Nucleus</location>
    </subcellularLocation>
</comment>
<sequence length="2458" mass="278446">MNLDSLSYTLAQISYLVSNLSKKNYKPSVQEILDAIQLQGFEADRHLLRCLFSHVDLKDSEGPRNTSHKDYYQAQLLSQQCATLLNKPSLTSILCFALDNPLLSQKAQKPSIQQFTQLSRILHLSPVQEVVFGIVCLESTNYSTYALQFVKQKLPILIKTYINSEINSNQVTEGGLHDSSPEVLHLILSHVFNVDEQSFGISKEVKKILLLNLRQDFPFEVAPVLLAPIIYSDKLEHPMEKINSDTSTIANIMDNPSLPDLIMEMGYSVCSSLDECRRNLLSVTSGCNPLITFGPESVAKVLSMMIRTHTGLDSQLPLPYWTDDNLNMDKLSSNSNHSTTWNIEVFVKTIKELNPSLSWMDLIKELDHEDFFVKDRQGLVLLFLALRLGLNVQGYHLDNFPINMLYRHWTHSEAQMSLIQHILQNADIFCFADYPYRSVSIDSLKVVPDSDNKDINTWRSIDLVDLLLHLAECGLYYEVQECLKFPAQKCPDILALALIESDGPLNMIRHEIISSLIPIFLGNHSNASTILHHAWNHQNIGLKHTLVQAMSDWYMRSDYDHVKLSRILEIAQDLKALSLLLSVQQFPFIIDLACLASRRDFLKLDKWLSDKIREQSESFVSACVKFLQKRFPQFGGSSSKDENVLKYTPLSSETVLIMLNCLRNNTGIVSQELSETIIQMVSTYANLCMPKATPRINTAVPPTPMFRAPQHHRPIAPIEGQTLQVMVDQLTGLATNLANLGLTPTSQTSSTFTLPGSLGQLVQTPGSPSRNLVGNVSGLGGFSIMTPSINSINAPGPNTSNQLSGPSNMLGHLPSQQVLPSVIGKSNNQIDNSLFMDGNTPVSVPKDIEDEANSYFQRIYNLAPHNSLSIDEVLEMLKRFQESPVKREREVFSCMLRNLFEEYRFFPAYPEKELITTAHLFGGIIEHNLVSNYKALGLALRFILDALKKSPNSKMYNFGITALDRFKNRLKDYHQYCSHITGIPHFQQFPPHLIEFVEYGKNSQEPPTTRIPDLVGISSNTIPQGTFVPNLHSIFKAHSITTTTTTTSVSSTSSKPITTNTLVSSRPSIANTTNIDTLLVATENDEKIIIPPDNIQDKIAFIFNNLSQINLQTKCDEIRDILIGDYLPWLSQYLVMKRVSIEFNFHSLYSNFLDCLNNAKLNTLIRLETYRNIRILLKSDKSMANFSDRSLLKNLGHWLGMITLAKNKPILLDDIDLKYLLVEAYNKGHQELLFCVPFIAKILESCAKSKVFKPRNPWTMAILNCLAELHQEPELKLTLKFEVEVLCKALNLNVDELKPGYVLKNPEMFKKIKHQLSDEEESQPQAQAHAPVKNVPEPPKISVPTSQQNTPSFQTVVSSQSQQQNIISNIQTMNANVRFNDELVGNVVAAGGVTTLTSSGCMGISGLTGISPPITSFEPKYNYVTFNTANSAQIMSMVVINSQIPLFVNQPALKSYVQTAIERSMQDWLSPVVERSVKVAAITSENIVKKDFGMDPDESHLRKAAHCMVRNLTSGLAMITCREQVCQILTTNLKQHFLSVLLTPTQSQKEMIDQACTMCANDNLELACAFVQKTATEKAVIEIDKYLKSEYEKRNLSRMEGRRYCDPMVMSGQAEYLPNNLRNKVGLPLPQMIGIYEEFARNIPGFQPLDRESVSLFIPKTAIQVDEMTIVYEKIINEIEVLLQLYVNNQRLMTNTTQLTCLHSVLEALVVLRRSRDSVVATNIINKVIESYLEGLCPPANHDLDMSIRFRDIHLNIIRAFQDSRAYNLQWTNKVLTKSLVECREELRFNLEAIDILIRAGMLNIGIYDMHLAMSMDNGTNYVSMAYIKQFLQYYLMDNRSNSPINEHHFQATIDTLNTIILSGRPVPDGLTTLLEIIRPSQTENNLVNRIPNANNSNATANTHHSLLHGRDYDDPPGLLEKTEYLLKEWLSIYNAAPNRDPSKTFNAFIQQMNVHGILKSDDIITRFFRLSTQMMVELCYRQIPDQTQSSSTLRAKLFHTIDAYVKLIVLLIKHSGDSNAVTTKTNLLNKVLGIVVGVLLQDHDIQATDFHQLPYHRILITLFLDLNTPDPILETINYPILAIFCHTFHLLRPRKVPGFTYAWLELISHRLFIGRLLGLTSQQKNSYDQTPANDVQGWNFYAQLLIDLFKYLAPFLRNAELAKPVHLLYKGTLRVLLILLHDFPEFLCEFHYGFCDVIPPNCIQMRNLILSAFPRNMRLPDPFTPNLKVDVLQEISVAPKISPDFLCYIQPLSFKKDLDLYLKTRSPVTFLSEIRTTMQQSCCEPGMRYNLSLLNAIVLYVGTQAIQQIRSKGLVPNTSTITHSAHMDIFQNLSVDLDTEGRYLFLNAIANQLRYPNSHTHYFSCTLLYLFAEANSEVIQEQITRVLLERLIVNRPHPWGLLITFIELIKNPAYKFWNHEFVHCAPEIEKLFESVARSCMVPKQPTSAMDDEDLSNI</sequence>
<evidence type="ECO:0000256" key="8">
    <source>
        <dbReference type="ARBA" id="ARBA00023163"/>
    </source>
</evidence>
<feature type="domain" description="CCR4-NOT transcription complex subunit 1 TTP binding" evidence="17">
    <location>
        <begin position="828"/>
        <end position="1007"/>
    </location>
</feature>
<name>A0A8B8FB35_9HEMI</name>
<organism evidence="21 22">
    <name type="scientific">Sipha flava</name>
    <name type="common">yellow sugarcane aphid</name>
    <dbReference type="NCBI Taxonomy" id="143950"/>
    <lineage>
        <taxon>Eukaryota</taxon>
        <taxon>Metazoa</taxon>
        <taxon>Ecdysozoa</taxon>
        <taxon>Arthropoda</taxon>
        <taxon>Hexapoda</taxon>
        <taxon>Insecta</taxon>
        <taxon>Pterygota</taxon>
        <taxon>Neoptera</taxon>
        <taxon>Paraneoptera</taxon>
        <taxon>Hemiptera</taxon>
        <taxon>Sternorrhyncha</taxon>
        <taxon>Aphidomorpha</taxon>
        <taxon>Aphidoidea</taxon>
        <taxon>Aphididae</taxon>
        <taxon>Sipha</taxon>
    </lineage>
</organism>
<dbReference type="RefSeq" id="XP_025408023.1">
    <property type="nucleotide sequence ID" value="XM_025552238.1"/>
</dbReference>
<dbReference type="PANTHER" id="PTHR13162:SF8">
    <property type="entry name" value="CCR4-NOT TRANSCRIPTION COMPLEX SUBUNIT 1"/>
    <property type="match status" value="1"/>
</dbReference>
<comment type="similarity">
    <text evidence="10">Belongs to the CNOT1 family.</text>
</comment>
<dbReference type="FunFam" id="1.25.40.840:FF:000001">
    <property type="entry name" value="Ccr4-not transcription complex subunit 1 isoform"/>
    <property type="match status" value="1"/>
</dbReference>
<dbReference type="FunFam" id="1.25.40.790:FF:000001">
    <property type="entry name" value="Ccr4-not transcription complex subunit 1 isoform"/>
    <property type="match status" value="1"/>
</dbReference>
<evidence type="ECO:0000259" key="19">
    <source>
        <dbReference type="Pfam" id="PF22940"/>
    </source>
</evidence>
<gene>
    <name evidence="22" type="primary">LOC112681898</name>
</gene>
<evidence type="ECO:0000313" key="22">
    <source>
        <dbReference type="RefSeq" id="XP_025408023.1"/>
    </source>
</evidence>
<dbReference type="GO" id="GO:0017148">
    <property type="term" value="P:negative regulation of translation"/>
    <property type="evidence" value="ECO:0007669"/>
    <property type="project" value="InterPro"/>
</dbReference>
<dbReference type="FunFam" id="1.25.40.800:FF:000001">
    <property type="entry name" value="CCR4-NOT transcription complex subunit 1"/>
    <property type="match status" value="1"/>
</dbReference>
<keyword evidence="21" id="KW-1185">Reference proteome</keyword>
<dbReference type="InterPro" id="IPR055104">
    <property type="entry name" value="CNOT1_1st"/>
</dbReference>
<evidence type="ECO:0000256" key="3">
    <source>
        <dbReference type="ARBA" id="ARBA00022490"/>
    </source>
</evidence>
<dbReference type="GO" id="GO:0030015">
    <property type="term" value="C:CCR4-NOT core complex"/>
    <property type="evidence" value="ECO:0007669"/>
    <property type="project" value="InterPro"/>
</dbReference>
<dbReference type="GO" id="GO:0060090">
    <property type="term" value="F:molecular adaptor activity"/>
    <property type="evidence" value="ECO:0007669"/>
    <property type="project" value="TreeGrafter"/>
</dbReference>
<evidence type="ECO:0000256" key="13">
    <source>
        <dbReference type="SAM" id="MobiDB-lite"/>
    </source>
</evidence>
<keyword evidence="5" id="KW-0810">Translation regulation</keyword>
<keyword evidence="6" id="KW-0805">Transcription regulation</keyword>
<dbReference type="InterPro" id="IPR038535">
    <property type="entry name" value="CNOT1_TTP_bind_sf"/>
</dbReference>
<evidence type="ECO:0000313" key="21">
    <source>
        <dbReference type="Proteomes" id="UP000694846"/>
    </source>
</evidence>
<dbReference type="Pfam" id="PF16417">
    <property type="entry name" value="CNOT1_TTP_bind"/>
    <property type="match status" value="1"/>
</dbReference>
<evidence type="ECO:0000259" key="18">
    <source>
        <dbReference type="Pfam" id="PF16418"/>
    </source>
</evidence>
<reference evidence="22" key="1">
    <citation type="submission" date="2025-08" db="UniProtKB">
        <authorList>
            <consortium name="RefSeq"/>
        </authorList>
    </citation>
    <scope>IDENTIFICATION</scope>
    <source>
        <tissue evidence="22">Whole body</tissue>
    </source>
</reference>
<evidence type="ECO:0000256" key="11">
    <source>
        <dbReference type="ARBA" id="ARBA00032531"/>
    </source>
</evidence>
<dbReference type="InterPro" id="IPR024557">
    <property type="entry name" value="CNOT1_dom_4"/>
</dbReference>
<protein>
    <recommendedName>
        <fullName evidence="12">CCR4-NOT transcription complex subunit 1</fullName>
    </recommendedName>
    <alternativeName>
        <fullName evidence="11">CCR4-associated factor 1</fullName>
    </alternativeName>
</protein>
<dbReference type="Proteomes" id="UP000694846">
    <property type="component" value="Unplaced"/>
</dbReference>
<evidence type="ECO:0000256" key="7">
    <source>
        <dbReference type="ARBA" id="ARBA00023158"/>
    </source>
</evidence>
<dbReference type="InterPro" id="IPR032193">
    <property type="entry name" value="CNOT1_TTP_bind"/>
</dbReference>
<evidence type="ECO:0000259" key="14">
    <source>
        <dbReference type="Pfam" id="PF04054"/>
    </source>
</evidence>
<feature type="domain" description="CCR4-NOT transcription complex subunit 1 N-terminal" evidence="19">
    <location>
        <begin position="28"/>
        <end position="229"/>
    </location>
</feature>
<dbReference type="GeneID" id="112681898"/>
<keyword evidence="4" id="KW-0678">Repressor</keyword>
<evidence type="ECO:0000259" key="15">
    <source>
        <dbReference type="Pfam" id="PF12842"/>
    </source>
</evidence>
<evidence type="ECO:0000256" key="6">
    <source>
        <dbReference type="ARBA" id="ARBA00023015"/>
    </source>
</evidence>
<dbReference type="InterPro" id="IPR055454">
    <property type="entry name" value="CNOT1-like_NOT1_connector"/>
</dbReference>
<dbReference type="Gene3D" id="1.25.40.180">
    <property type="match status" value="1"/>
</dbReference>
<evidence type="ECO:0000259" key="16">
    <source>
        <dbReference type="Pfam" id="PF16415"/>
    </source>
</evidence>
<dbReference type="GO" id="GO:0005634">
    <property type="term" value="C:nucleus"/>
    <property type="evidence" value="ECO:0007669"/>
    <property type="project" value="UniProtKB-SubCell"/>
</dbReference>
<dbReference type="Gene3D" id="1.25.40.790">
    <property type="match status" value="1"/>
</dbReference>
<dbReference type="InterPro" id="IPR032194">
    <property type="entry name" value="CNOT1_HEAT"/>
</dbReference>
<dbReference type="InterPro" id="IPR040398">
    <property type="entry name" value="Not1"/>
</dbReference>
<feature type="domain" description="CCR4-NOT transcription complex subunit 1 HEAT repeat" evidence="18">
    <location>
        <begin position="510"/>
        <end position="663"/>
    </location>
</feature>
<dbReference type="CDD" id="cd20710">
    <property type="entry name" value="NOT1_connector"/>
    <property type="match status" value="1"/>
</dbReference>
<feature type="domain" description="CCR4-Not complex component Not1 C-terminal" evidence="14">
    <location>
        <begin position="2066"/>
        <end position="2437"/>
    </location>
</feature>
<dbReference type="Gene3D" id="1.25.40.840">
    <property type="entry name" value="CCR4-NOT transcription complex subunit 1 TTP binding domain"/>
    <property type="match status" value="1"/>
</dbReference>
<feature type="domain" description="CCR4-NOT transcription complex subunit 1-like NOT1 connector" evidence="20">
    <location>
        <begin position="1678"/>
        <end position="1880"/>
    </location>
</feature>
<keyword evidence="7" id="KW-0943">RNA-mediated gene silencing</keyword>
<dbReference type="Pfam" id="PF16418">
    <property type="entry name" value="CNOT1_HEAT"/>
    <property type="match status" value="1"/>
</dbReference>
<evidence type="ECO:0000259" key="20">
    <source>
        <dbReference type="Pfam" id="PF25097"/>
    </source>
</evidence>
<proteinExistence type="inferred from homology"/>
<feature type="region of interest" description="Disordered" evidence="13">
    <location>
        <begin position="1315"/>
        <end position="1335"/>
    </location>
</feature>
<evidence type="ECO:0000256" key="4">
    <source>
        <dbReference type="ARBA" id="ARBA00022491"/>
    </source>
</evidence>
<dbReference type="GO" id="GO:0031047">
    <property type="term" value="P:regulatory ncRNA-mediated gene silencing"/>
    <property type="evidence" value="ECO:0007669"/>
    <property type="project" value="UniProtKB-KW"/>
</dbReference>
<evidence type="ECO:0000256" key="10">
    <source>
        <dbReference type="ARBA" id="ARBA00025717"/>
    </source>
</evidence>
<keyword evidence="8" id="KW-0804">Transcription</keyword>
<accession>A0A8B8FB35</accession>
<evidence type="ECO:0000256" key="12">
    <source>
        <dbReference type="ARBA" id="ARBA00071432"/>
    </source>
</evidence>
<evidence type="ECO:0000256" key="9">
    <source>
        <dbReference type="ARBA" id="ARBA00023242"/>
    </source>
</evidence>
<keyword evidence="9" id="KW-0539">Nucleus</keyword>
<evidence type="ECO:0000256" key="2">
    <source>
        <dbReference type="ARBA" id="ARBA00004496"/>
    </source>
</evidence>
<dbReference type="GO" id="GO:0000932">
    <property type="term" value="C:P-body"/>
    <property type="evidence" value="ECO:0007669"/>
    <property type="project" value="TreeGrafter"/>
</dbReference>
<dbReference type="Pfam" id="PF25097">
    <property type="entry name" value="ARM_Cnot1"/>
    <property type="match status" value="1"/>
</dbReference>
<dbReference type="Pfam" id="PF12842">
    <property type="entry name" value="DUF3819"/>
    <property type="match status" value="1"/>
</dbReference>
<dbReference type="InterPro" id="IPR007196">
    <property type="entry name" value="CCR4-Not_Not1_C"/>
</dbReference>
<keyword evidence="3" id="KW-0963">Cytoplasm</keyword>
<dbReference type="Pfam" id="PF16415">
    <property type="entry name" value="CNOT1_CAF1_bind"/>
    <property type="match status" value="1"/>
</dbReference>
<evidence type="ECO:0000256" key="1">
    <source>
        <dbReference type="ARBA" id="ARBA00004123"/>
    </source>
</evidence>
<dbReference type="Pfam" id="PF04054">
    <property type="entry name" value="Not1"/>
    <property type="match status" value="1"/>
</dbReference>
<dbReference type="InterPro" id="IPR032191">
    <property type="entry name" value="CNOT1_CAF1_bind"/>
</dbReference>
<dbReference type="Pfam" id="PF22940">
    <property type="entry name" value="CNOT1_1st"/>
    <property type="match status" value="1"/>
</dbReference>
<evidence type="ECO:0000256" key="5">
    <source>
        <dbReference type="ARBA" id="ARBA00022845"/>
    </source>
</evidence>
<dbReference type="GO" id="GO:0000288">
    <property type="term" value="P:nuclear-transcribed mRNA catabolic process, deadenylation-dependent decay"/>
    <property type="evidence" value="ECO:0007669"/>
    <property type="project" value="TreeGrafter"/>
</dbReference>
<feature type="domain" description="CCR4-NOT transcription complex subunit 1" evidence="15">
    <location>
        <begin position="1451"/>
        <end position="1596"/>
    </location>
</feature>
<evidence type="ECO:0000259" key="17">
    <source>
        <dbReference type="Pfam" id="PF16417"/>
    </source>
</evidence>
<feature type="domain" description="CCR4-NOT transcription complex subunit 1 CAF1-binding" evidence="16">
    <location>
        <begin position="1089"/>
        <end position="1308"/>
    </location>
</feature>
<dbReference type="Gene3D" id="1.25.40.800">
    <property type="match status" value="1"/>
</dbReference>
<dbReference type="FunFam" id="1.25.40.180:FF:000005">
    <property type="entry name" value="Ccr4-not transcription complex subunit 1 isoform"/>
    <property type="match status" value="1"/>
</dbReference>
<dbReference type="PANTHER" id="PTHR13162">
    <property type="entry name" value="CCR4-NOT TRANSCRIPTION COMPLEX"/>
    <property type="match status" value="1"/>
</dbReference>